<feature type="transmembrane region" description="Helical" evidence="1">
    <location>
        <begin position="50"/>
        <end position="69"/>
    </location>
</feature>
<keyword evidence="1" id="KW-0812">Transmembrane</keyword>
<evidence type="ECO:0000313" key="2">
    <source>
        <dbReference type="EMBL" id="WED43253.1"/>
    </source>
</evidence>
<feature type="transmembrane region" description="Helical" evidence="1">
    <location>
        <begin position="90"/>
        <end position="110"/>
    </location>
</feature>
<name>A0ABY8ARU4_9GAMM</name>
<keyword evidence="3" id="KW-1185">Reference proteome</keyword>
<dbReference type="Proteomes" id="UP001222087">
    <property type="component" value="Chromosome"/>
</dbReference>
<sequence length="139" mass="14940">MSLFILGTTAKVINKSIFEKDSRSLRSYFFKPYKVPEKFLVRTTSIVTDAPILGITSAVVALFAGLEFLRAIGNLVTGNFKDSLENLKGVGACLVMSAAFAVLATFSPIINTVDLVGGMVNSLRECCVSSEESAYTNSI</sequence>
<evidence type="ECO:0000313" key="3">
    <source>
        <dbReference type="Proteomes" id="UP001222087"/>
    </source>
</evidence>
<dbReference type="EMBL" id="CP119078">
    <property type="protein sequence ID" value="WED43253.1"/>
    <property type="molecule type" value="Genomic_DNA"/>
</dbReference>
<reference evidence="2 3" key="1">
    <citation type="submission" date="2023-02" db="EMBL/GenBank/DDBJ databases">
        <title>Genome Sequence of L. cardiaca H63T.</title>
        <authorList>
            <person name="Lopez A.E."/>
            <person name="Cianciotto N.P."/>
        </authorList>
    </citation>
    <scope>NUCLEOTIDE SEQUENCE [LARGE SCALE GENOMIC DNA]</scope>
    <source>
        <strain evidence="2 3">H63</strain>
    </source>
</reference>
<keyword evidence="1" id="KW-1133">Transmembrane helix</keyword>
<gene>
    <name evidence="2" type="ORF">PXX05_00310</name>
</gene>
<protein>
    <recommendedName>
        <fullName evidence="4">Integral membrane protein</fullName>
    </recommendedName>
</protein>
<keyword evidence="1" id="KW-0472">Membrane</keyword>
<accession>A0ABY8ARU4</accession>
<organism evidence="2 3">
    <name type="scientific">Legionella cardiaca</name>
    <dbReference type="NCBI Taxonomy" id="1071983"/>
    <lineage>
        <taxon>Bacteria</taxon>
        <taxon>Pseudomonadati</taxon>
        <taxon>Pseudomonadota</taxon>
        <taxon>Gammaproteobacteria</taxon>
        <taxon>Legionellales</taxon>
        <taxon>Legionellaceae</taxon>
        <taxon>Legionella</taxon>
    </lineage>
</organism>
<evidence type="ECO:0008006" key="4">
    <source>
        <dbReference type="Google" id="ProtNLM"/>
    </source>
</evidence>
<dbReference type="RefSeq" id="WP_275089066.1">
    <property type="nucleotide sequence ID" value="NZ_CP119078.1"/>
</dbReference>
<proteinExistence type="predicted"/>
<evidence type="ECO:0000256" key="1">
    <source>
        <dbReference type="SAM" id="Phobius"/>
    </source>
</evidence>